<evidence type="ECO:0000313" key="1">
    <source>
        <dbReference type="EMBL" id="KKC32296.1"/>
    </source>
</evidence>
<sequence>MKLRADLLLVDPPPVPKVPVWARPRGLVLHDADAAYAAGAALNSLDNLVRQNPPWAGAWRQRLALRNAAVAANLTGRREDESALRDTHYLRGAGDDPGPSGHLLMAWRRLANRTTGCDAETVRPVAEQHFGLQWDDDLAEVVVNAEDMVVSSRPAPVLAAEIAAAVYRARPDAELLGFWLADMLLAQKFRWPIPVPLLMGQVASPVFKSGENRRRIRPGGEGWGRAVFLAYATGAAEACDLGAELAQRAATLTAVAPKLRAKGSGDVIKLLLSDDAVPGSWSSAKLSARGARRLFDRLGELDAVRELSGRPTFRLYGL</sequence>
<gene>
    <name evidence="1" type="ORF">WH91_14735</name>
</gene>
<name>A0ABR5DW92_9HYPH</name>
<dbReference type="Proteomes" id="UP000033519">
    <property type="component" value="Unassembled WGS sequence"/>
</dbReference>
<dbReference type="Pfam" id="PF07183">
    <property type="entry name" value="DUF1403"/>
    <property type="match status" value="1"/>
</dbReference>
<comment type="caution">
    <text evidence="1">The sequence shown here is derived from an EMBL/GenBank/DDBJ whole genome shotgun (WGS) entry which is preliminary data.</text>
</comment>
<proteinExistence type="predicted"/>
<reference evidence="1 2" key="1">
    <citation type="submission" date="2015-03" db="EMBL/GenBank/DDBJ databases">
        <authorList>
            <person name="Lepp D."/>
            <person name="Hassan Y.I."/>
            <person name="Li X.-Z."/>
            <person name="Zhou T."/>
        </authorList>
    </citation>
    <scope>NUCLEOTIDE SEQUENCE [LARGE SCALE GENOMIC DNA]</scope>
    <source>
        <strain evidence="1 2">Cr7-05</strain>
    </source>
</reference>
<evidence type="ECO:0008006" key="3">
    <source>
        <dbReference type="Google" id="ProtNLM"/>
    </source>
</evidence>
<keyword evidence="2" id="KW-1185">Reference proteome</keyword>
<dbReference type="RefSeq" id="WP_046171766.1">
    <property type="nucleotide sequence ID" value="NZ_FOMB01000021.1"/>
</dbReference>
<dbReference type="EMBL" id="LAPV01000137">
    <property type="protein sequence ID" value="KKC32296.1"/>
    <property type="molecule type" value="Genomic_DNA"/>
</dbReference>
<evidence type="ECO:0000313" key="2">
    <source>
        <dbReference type="Proteomes" id="UP000033519"/>
    </source>
</evidence>
<protein>
    <recommendedName>
        <fullName evidence="3">DUF1403 family protein</fullName>
    </recommendedName>
</protein>
<accession>A0ABR5DW92</accession>
<dbReference type="InterPro" id="IPR009843">
    <property type="entry name" value="DUF1403"/>
</dbReference>
<organism evidence="1 2">
    <name type="scientific">Devosia psychrophila</name>
    <dbReference type="NCBI Taxonomy" id="728005"/>
    <lineage>
        <taxon>Bacteria</taxon>
        <taxon>Pseudomonadati</taxon>
        <taxon>Pseudomonadota</taxon>
        <taxon>Alphaproteobacteria</taxon>
        <taxon>Hyphomicrobiales</taxon>
        <taxon>Devosiaceae</taxon>
        <taxon>Devosia</taxon>
    </lineage>
</organism>